<dbReference type="AlphaFoldDB" id="A0A4C1X5V1"/>
<organism evidence="1 2">
    <name type="scientific">Eumeta variegata</name>
    <name type="common">Bagworm moth</name>
    <name type="synonym">Eumeta japonica</name>
    <dbReference type="NCBI Taxonomy" id="151549"/>
    <lineage>
        <taxon>Eukaryota</taxon>
        <taxon>Metazoa</taxon>
        <taxon>Ecdysozoa</taxon>
        <taxon>Arthropoda</taxon>
        <taxon>Hexapoda</taxon>
        <taxon>Insecta</taxon>
        <taxon>Pterygota</taxon>
        <taxon>Neoptera</taxon>
        <taxon>Endopterygota</taxon>
        <taxon>Lepidoptera</taxon>
        <taxon>Glossata</taxon>
        <taxon>Ditrysia</taxon>
        <taxon>Tineoidea</taxon>
        <taxon>Psychidae</taxon>
        <taxon>Oiketicinae</taxon>
        <taxon>Eumeta</taxon>
    </lineage>
</organism>
<protein>
    <submittedName>
        <fullName evidence="1">Uncharacterized protein</fullName>
    </submittedName>
</protein>
<evidence type="ECO:0000313" key="1">
    <source>
        <dbReference type="EMBL" id="GBP58540.1"/>
    </source>
</evidence>
<name>A0A4C1X5V1_EUMVA</name>
<evidence type="ECO:0000313" key="2">
    <source>
        <dbReference type="Proteomes" id="UP000299102"/>
    </source>
</evidence>
<comment type="caution">
    <text evidence="1">The sequence shown here is derived from an EMBL/GenBank/DDBJ whole genome shotgun (WGS) entry which is preliminary data.</text>
</comment>
<reference evidence="1 2" key="1">
    <citation type="journal article" date="2019" name="Commun. Biol.">
        <title>The bagworm genome reveals a unique fibroin gene that provides high tensile strength.</title>
        <authorList>
            <person name="Kono N."/>
            <person name="Nakamura H."/>
            <person name="Ohtoshi R."/>
            <person name="Tomita M."/>
            <person name="Numata K."/>
            <person name="Arakawa K."/>
        </authorList>
    </citation>
    <scope>NUCLEOTIDE SEQUENCE [LARGE SCALE GENOMIC DNA]</scope>
</reference>
<sequence length="124" mass="13915">MCAFMPIGLEPPSQLVYSPLKVKVYNFNAHIHCGTSANNASWTPDVGRGISLIYVGTGGRRAWSLKPVSAPGQRSEIRKRCSTLYRAVNARSARMEIEQKIVLHWQFLELARQLPVTYLHGYNA</sequence>
<gene>
    <name evidence="1" type="ORF">EVAR_34542_1</name>
</gene>
<proteinExistence type="predicted"/>
<dbReference type="Proteomes" id="UP000299102">
    <property type="component" value="Unassembled WGS sequence"/>
</dbReference>
<accession>A0A4C1X5V1</accession>
<dbReference type="EMBL" id="BGZK01000738">
    <property type="protein sequence ID" value="GBP58540.1"/>
    <property type="molecule type" value="Genomic_DNA"/>
</dbReference>
<keyword evidence="2" id="KW-1185">Reference proteome</keyword>